<dbReference type="Proteomes" id="UP000761264">
    <property type="component" value="Unassembled WGS sequence"/>
</dbReference>
<feature type="transmembrane region" description="Helical" evidence="1">
    <location>
        <begin position="199"/>
        <end position="219"/>
    </location>
</feature>
<evidence type="ECO:0000313" key="3">
    <source>
        <dbReference type="Proteomes" id="UP000761264"/>
    </source>
</evidence>
<dbReference type="AlphaFoldDB" id="A0A967EUM2"/>
<dbReference type="EMBL" id="JAAQPH010000001">
    <property type="protein sequence ID" value="NIA67217.1"/>
    <property type="molecule type" value="Genomic_DNA"/>
</dbReference>
<keyword evidence="3" id="KW-1185">Reference proteome</keyword>
<keyword evidence="1" id="KW-0472">Membrane</keyword>
<sequence length="512" mass="56573">MTILAFGAVVFVLPQIFPLGIARDYPNHLARVFIQYRLGSDAFLTGNYALEWRLIPDLAMDLFAAPFMDWLSPYAVGGLFNGLTLALLFFATVALHLRRAGSVSLWTLLPLALLFNEALRWGFMNFLFGVGLALWAVYFWLATEAWPWHRRLLVFAAAQTVLFFAHLLGFLLCGYLVLCFELLRVWRDSNSGLLVRLQVFTRHMMQFALPLALFAYVLFGQDGVGDSRTFYGAFSTKALAFLSPTSALVAPAGPLVLLAILVLIYGLLRRGEAKLDGDLKPLLWAMAALVIAMPNMVLGIWGLDFRFPFIGLLLLVAAIRPAASVMASRLVQGLVLAMVGASLLAGGLQMARNDEVQQEIRQALRMTEAGGALLVAGDYDPNCRGCFPAWIDFMHSGSLAAIERGMFVPLLFTATSLVEAAPGRAELDVPHGWPVPRQALEKGRERALEQPVRRHDPAHAYWNDWPRNFDYLLWMRSGRGSLDGLGGLERLAEGEVFVLYRVIAPAAMGGAR</sequence>
<feature type="transmembrane region" description="Helical" evidence="1">
    <location>
        <begin position="280"/>
        <end position="301"/>
    </location>
</feature>
<accession>A0A967EUM2</accession>
<feature type="transmembrane region" description="Helical" evidence="1">
    <location>
        <begin position="74"/>
        <end position="97"/>
    </location>
</feature>
<name>A0A967EUM2_9PROT</name>
<feature type="transmembrane region" description="Helical" evidence="1">
    <location>
        <begin position="239"/>
        <end position="268"/>
    </location>
</feature>
<evidence type="ECO:0000256" key="1">
    <source>
        <dbReference type="SAM" id="Phobius"/>
    </source>
</evidence>
<reference evidence="2" key="1">
    <citation type="submission" date="2020-03" db="EMBL/GenBank/DDBJ databases">
        <title>Genome of Pelagibius litoralis DSM 21314T.</title>
        <authorList>
            <person name="Wang G."/>
        </authorList>
    </citation>
    <scope>NUCLEOTIDE SEQUENCE</scope>
    <source>
        <strain evidence="2">DSM 21314</strain>
    </source>
</reference>
<keyword evidence="1" id="KW-0812">Transmembrane</keyword>
<keyword evidence="1" id="KW-1133">Transmembrane helix</keyword>
<comment type="caution">
    <text evidence="2">The sequence shown here is derived from an EMBL/GenBank/DDBJ whole genome shotgun (WGS) entry which is preliminary data.</text>
</comment>
<gene>
    <name evidence="2" type="ORF">HBA54_01270</name>
</gene>
<proteinExistence type="predicted"/>
<dbReference type="RefSeq" id="WP_167220537.1">
    <property type="nucleotide sequence ID" value="NZ_JAAQPH010000001.1"/>
</dbReference>
<feature type="transmembrane region" description="Helical" evidence="1">
    <location>
        <begin position="153"/>
        <end position="178"/>
    </location>
</feature>
<organism evidence="2 3">
    <name type="scientific">Pelagibius litoralis</name>
    <dbReference type="NCBI Taxonomy" id="374515"/>
    <lineage>
        <taxon>Bacteria</taxon>
        <taxon>Pseudomonadati</taxon>
        <taxon>Pseudomonadota</taxon>
        <taxon>Alphaproteobacteria</taxon>
        <taxon>Rhodospirillales</taxon>
        <taxon>Rhodovibrionaceae</taxon>
        <taxon>Pelagibius</taxon>
    </lineage>
</organism>
<protein>
    <submittedName>
        <fullName evidence="2">Uncharacterized protein</fullName>
    </submittedName>
</protein>
<feature type="transmembrane region" description="Helical" evidence="1">
    <location>
        <begin position="118"/>
        <end position="141"/>
    </location>
</feature>
<evidence type="ECO:0000313" key="2">
    <source>
        <dbReference type="EMBL" id="NIA67217.1"/>
    </source>
</evidence>